<organism evidence="1 2">
    <name type="scientific">Thalictrum thalictroides</name>
    <name type="common">Rue-anemone</name>
    <name type="synonym">Anemone thalictroides</name>
    <dbReference type="NCBI Taxonomy" id="46969"/>
    <lineage>
        <taxon>Eukaryota</taxon>
        <taxon>Viridiplantae</taxon>
        <taxon>Streptophyta</taxon>
        <taxon>Embryophyta</taxon>
        <taxon>Tracheophyta</taxon>
        <taxon>Spermatophyta</taxon>
        <taxon>Magnoliopsida</taxon>
        <taxon>Ranunculales</taxon>
        <taxon>Ranunculaceae</taxon>
        <taxon>Thalictroideae</taxon>
        <taxon>Thalictrum</taxon>
    </lineage>
</organism>
<keyword evidence="2" id="KW-1185">Reference proteome</keyword>
<dbReference type="EMBL" id="JABWDY010001761">
    <property type="protein sequence ID" value="KAF5207154.1"/>
    <property type="molecule type" value="Genomic_DNA"/>
</dbReference>
<accession>A0A7J6XBP1</accession>
<evidence type="ECO:0000313" key="1">
    <source>
        <dbReference type="EMBL" id="KAF5207154.1"/>
    </source>
</evidence>
<protein>
    <submittedName>
        <fullName evidence="1">Uncharacterized protein</fullName>
    </submittedName>
</protein>
<dbReference type="AlphaFoldDB" id="A0A7J6XBP1"/>
<evidence type="ECO:0000313" key="2">
    <source>
        <dbReference type="Proteomes" id="UP000554482"/>
    </source>
</evidence>
<sequence>MINKVVMDQQSREVNIHKLTSLSGDNSPLSIQIQTAVHNPDLKPPALEHYNDIDGDPWLHLQSFKFKLILVSHDDVLLYKLFPSTLKDIAMLLSDTVSW</sequence>
<proteinExistence type="predicted"/>
<name>A0A7J6XBP1_THATH</name>
<reference evidence="1 2" key="1">
    <citation type="submission" date="2020-06" db="EMBL/GenBank/DDBJ databases">
        <title>Transcriptomic and genomic resources for Thalictrum thalictroides and T. hernandezii: Facilitating candidate gene discovery in an emerging model plant lineage.</title>
        <authorList>
            <person name="Arias T."/>
            <person name="Riano-Pachon D.M."/>
            <person name="Di Stilio V.S."/>
        </authorList>
    </citation>
    <scope>NUCLEOTIDE SEQUENCE [LARGE SCALE GENOMIC DNA]</scope>
    <source>
        <strain evidence="2">cv. WT478/WT964</strain>
        <tissue evidence="1">Leaves</tissue>
    </source>
</reference>
<comment type="caution">
    <text evidence="1">The sequence shown here is derived from an EMBL/GenBank/DDBJ whole genome shotgun (WGS) entry which is preliminary data.</text>
</comment>
<dbReference type="Proteomes" id="UP000554482">
    <property type="component" value="Unassembled WGS sequence"/>
</dbReference>
<gene>
    <name evidence="1" type="ORF">FRX31_003259</name>
</gene>